<dbReference type="Pfam" id="PF00583">
    <property type="entry name" value="Acetyltransf_1"/>
    <property type="match status" value="1"/>
</dbReference>
<comment type="caution">
    <text evidence="2">The sequence shown here is derived from an EMBL/GenBank/DDBJ whole genome shotgun (WGS) entry which is preliminary data.</text>
</comment>
<gene>
    <name evidence="2" type="ORF">FB567DRAFT_622929</name>
</gene>
<evidence type="ECO:0000313" key="2">
    <source>
        <dbReference type="EMBL" id="KAH7094522.1"/>
    </source>
</evidence>
<dbReference type="EMBL" id="JAGMVJ010000001">
    <property type="protein sequence ID" value="KAH7094522.1"/>
    <property type="molecule type" value="Genomic_DNA"/>
</dbReference>
<dbReference type="Gene3D" id="3.40.630.30">
    <property type="match status" value="1"/>
</dbReference>
<evidence type="ECO:0000313" key="3">
    <source>
        <dbReference type="Proteomes" id="UP000813461"/>
    </source>
</evidence>
<dbReference type="Proteomes" id="UP000813461">
    <property type="component" value="Unassembled WGS sequence"/>
</dbReference>
<dbReference type="PROSITE" id="PS51186">
    <property type="entry name" value="GNAT"/>
    <property type="match status" value="1"/>
</dbReference>
<dbReference type="GO" id="GO:0016747">
    <property type="term" value="F:acyltransferase activity, transferring groups other than amino-acyl groups"/>
    <property type="evidence" value="ECO:0007669"/>
    <property type="project" value="InterPro"/>
</dbReference>
<organism evidence="2 3">
    <name type="scientific">Paraphoma chrysanthemicola</name>
    <dbReference type="NCBI Taxonomy" id="798071"/>
    <lineage>
        <taxon>Eukaryota</taxon>
        <taxon>Fungi</taxon>
        <taxon>Dikarya</taxon>
        <taxon>Ascomycota</taxon>
        <taxon>Pezizomycotina</taxon>
        <taxon>Dothideomycetes</taxon>
        <taxon>Pleosporomycetidae</taxon>
        <taxon>Pleosporales</taxon>
        <taxon>Pleosporineae</taxon>
        <taxon>Phaeosphaeriaceae</taxon>
        <taxon>Paraphoma</taxon>
    </lineage>
</organism>
<dbReference type="OrthoDB" id="10039976at2759"/>
<protein>
    <submittedName>
        <fullName evidence="2">Gcn5-related n-acetyltransferase</fullName>
    </submittedName>
</protein>
<dbReference type="PANTHER" id="PTHR43233">
    <property type="entry name" value="FAMILY N-ACETYLTRANSFERASE, PUTATIVE (AFU_ORTHOLOGUE AFUA_6G03350)-RELATED"/>
    <property type="match status" value="1"/>
</dbReference>
<dbReference type="InterPro" id="IPR016181">
    <property type="entry name" value="Acyl_CoA_acyltransferase"/>
</dbReference>
<dbReference type="AlphaFoldDB" id="A0A8K0W3Q8"/>
<dbReference type="SUPFAM" id="SSF55729">
    <property type="entry name" value="Acyl-CoA N-acyltransferases (Nat)"/>
    <property type="match status" value="1"/>
</dbReference>
<dbReference type="CDD" id="cd04301">
    <property type="entry name" value="NAT_SF"/>
    <property type="match status" value="1"/>
</dbReference>
<dbReference type="InterPro" id="IPR053144">
    <property type="entry name" value="Acetyltransferase_Butenolide"/>
</dbReference>
<keyword evidence="3" id="KW-1185">Reference proteome</keyword>
<dbReference type="InterPro" id="IPR000182">
    <property type="entry name" value="GNAT_dom"/>
</dbReference>
<name>A0A8K0W3Q8_9PLEO</name>
<dbReference type="PANTHER" id="PTHR43233:SF1">
    <property type="entry name" value="FAMILY N-ACETYLTRANSFERASE, PUTATIVE (AFU_ORTHOLOGUE AFUA_6G03350)-RELATED"/>
    <property type="match status" value="1"/>
</dbReference>
<reference evidence="2" key="1">
    <citation type="journal article" date="2021" name="Nat. Commun.">
        <title>Genetic determinants of endophytism in the Arabidopsis root mycobiome.</title>
        <authorList>
            <person name="Mesny F."/>
            <person name="Miyauchi S."/>
            <person name="Thiergart T."/>
            <person name="Pickel B."/>
            <person name="Atanasova L."/>
            <person name="Karlsson M."/>
            <person name="Huettel B."/>
            <person name="Barry K.W."/>
            <person name="Haridas S."/>
            <person name="Chen C."/>
            <person name="Bauer D."/>
            <person name="Andreopoulos W."/>
            <person name="Pangilinan J."/>
            <person name="LaButti K."/>
            <person name="Riley R."/>
            <person name="Lipzen A."/>
            <person name="Clum A."/>
            <person name="Drula E."/>
            <person name="Henrissat B."/>
            <person name="Kohler A."/>
            <person name="Grigoriev I.V."/>
            <person name="Martin F.M."/>
            <person name="Hacquard S."/>
        </authorList>
    </citation>
    <scope>NUCLEOTIDE SEQUENCE</scope>
    <source>
        <strain evidence="2">MPI-SDFR-AT-0120</strain>
    </source>
</reference>
<evidence type="ECO:0000259" key="1">
    <source>
        <dbReference type="PROSITE" id="PS51186"/>
    </source>
</evidence>
<accession>A0A8K0W3Q8</accession>
<feature type="domain" description="N-acetyltransferase" evidence="1">
    <location>
        <begin position="27"/>
        <end position="180"/>
    </location>
</feature>
<proteinExistence type="predicted"/>
<sequence>MTCEREKLVHRIWKRDSYLISTDAALVPVSELNVAFSSDLVYWAEPLPDHIMRETLDTSLCFGLYEAGANTHTDSDLSAASLKFIGFARCITDFTTFLFLTDVFINPSYQGKGLGAWLVGCIHETIESMPYLRRSMLFTSDWKRSVPFYEKILDMSVVECKRGVNGEYGEGAAIMQKLGPAFPTSLR</sequence>